<feature type="transmembrane region" description="Helical" evidence="1">
    <location>
        <begin position="6"/>
        <end position="28"/>
    </location>
</feature>
<accession>A0ABT2PW20</accession>
<dbReference type="Pfam" id="PF13426">
    <property type="entry name" value="PAS_9"/>
    <property type="match status" value="1"/>
</dbReference>
<proteinExistence type="predicted"/>
<comment type="caution">
    <text evidence="4">The sequence shown here is derived from an EMBL/GenBank/DDBJ whole genome shotgun (WGS) entry which is preliminary data.</text>
</comment>
<name>A0ABT2PW20_9MOLU</name>
<dbReference type="Pfam" id="PF00990">
    <property type="entry name" value="GGDEF"/>
    <property type="match status" value="1"/>
</dbReference>
<dbReference type="SUPFAM" id="SSF55785">
    <property type="entry name" value="PYP-like sensor domain (PAS domain)"/>
    <property type="match status" value="1"/>
</dbReference>
<dbReference type="PROSITE" id="PS50112">
    <property type="entry name" value="PAS"/>
    <property type="match status" value="1"/>
</dbReference>
<dbReference type="CDD" id="cd01949">
    <property type="entry name" value="GGDEF"/>
    <property type="match status" value="1"/>
</dbReference>
<evidence type="ECO:0000259" key="3">
    <source>
        <dbReference type="PROSITE" id="PS50887"/>
    </source>
</evidence>
<feature type="transmembrane region" description="Helical" evidence="1">
    <location>
        <begin position="63"/>
        <end position="82"/>
    </location>
</feature>
<feature type="transmembrane region" description="Helical" evidence="1">
    <location>
        <begin position="154"/>
        <end position="175"/>
    </location>
</feature>
<dbReference type="SMART" id="SM00091">
    <property type="entry name" value="PAS"/>
    <property type="match status" value="1"/>
</dbReference>
<dbReference type="InterPro" id="IPR035965">
    <property type="entry name" value="PAS-like_dom_sf"/>
</dbReference>
<reference evidence="5" key="1">
    <citation type="submission" date="2023-07" db="EMBL/GenBank/DDBJ databases">
        <title>Novel Mycoplasma species identified in domestic and wild animals.</title>
        <authorList>
            <person name="Volokhov D.V."/>
            <person name="Furtak V.A."/>
            <person name="Zagorodnyaya T.A."/>
        </authorList>
    </citation>
    <scope>NUCLEOTIDE SEQUENCE [LARGE SCALE GENOMIC DNA]</scope>
    <source>
        <strain evidence="5">92-19</strain>
    </source>
</reference>
<gene>
    <name evidence="4" type="ORF">N7603_04510</name>
</gene>
<dbReference type="InterPro" id="IPR000160">
    <property type="entry name" value="GGDEF_dom"/>
</dbReference>
<dbReference type="RefSeq" id="WP_262096170.1">
    <property type="nucleotide sequence ID" value="NZ_JAOEGN010000007.1"/>
</dbReference>
<keyword evidence="1" id="KW-1133">Transmembrane helix</keyword>
<dbReference type="PROSITE" id="PS50887">
    <property type="entry name" value="GGDEF"/>
    <property type="match status" value="1"/>
</dbReference>
<protein>
    <submittedName>
        <fullName evidence="4">Sensor domain-containing diguanylate cyclase</fullName>
    </submittedName>
</protein>
<organism evidence="4 5">
    <name type="scientific">Paracholeplasma vituli</name>
    <dbReference type="NCBI Taxonomy" id="69473"/>
    <lineage>
        <taxon>Bacteria</taxon>
        <taxon>Bacillati</taxon>
        <taxon>Mycoplasmatota</taxon>
        <taxon>Mollicutes</taxon>
        <taxon>Acholeplasmatales</taxon>
        <taxon>Acholeplasmataceae</taxon>
        <taxon>Paracholeplasma</taxon>
    </lineage>
</organism>
<keyword evidence="1" id="KW-0472">Membrane</keyword>
<feature type="transmembrane region" description="Helical" evidence="1">
    <location>
        <begin position="123"/>
        <end position="142"/>
    </location>
</feature>
<dbReference type="EMBL" id="JAOEGN010000007">
    <property type="protein sequence ID" value="MCU0104913.1"/>
    <property type="molecule type" value="Genomic_DNA"/>
</dbReference>
<feature type="transmembrane region" description="Helical" evidence="1">
    <location>
        <begin position="40"/>
        <end position="57"/>
    </location>
</feature>
<keyword evidence="1" id="KW-0812">Transmembrane</keyword>
<dbReference type="InterPro" id="IPR043128">
    <property type="entry name" value="Rev_trsase/Diguanyl_cyclase"/>
</dbReference>
<feature type="transmembrane region" description="Helical" evidence="1">
    <location>
        <begin position="94"/>
        <end position="111"/>
    </location>
</feature>
<dbReference type="CDD" id="cd00130">
    <property type="entry name" value="PAS"/>
    <property type="match status" value="1"/>
</dbReference>
<dbReference type="SUPFAM" id="SSF55073">
    <property type="entry name" value="Nucleotide cyclase"/>
    <property type="match status" value="1"/>
</dbReference>
<dbReference type="Gene3D" id="3.30.70.270">
    <property type="match status" value="1"/>
</dbReference>
<dbReference type="InterPro" id="IPR029787">
    <property type="entry name" value="Nucleotide_cyclase"/>
</dbReference>
<evidence type="ECO:0000256" key="1">
    <source>
        <dbReference type="SAM" id="Phobius"/>
    </source>
</evidence>
<dbReference type="Gene3D" id="3.30.450.20">
    <property type="entry name" value="PAS domain"/>
    <property type="match status" value="1"/>
</dbReference>
<feature type="transmembrane region" description="Helical" evidence="1">
    <location>
        <begin position="195"/>
        <end position="212"/>
    </location>
</feature>
<evidence type="ECO:0000259" key="2">
    <source>
        <dbReference type="PROSITE" id="PS50112"/>
    </source>
</evidence>
<dbReference type="Proteomes" id="UP001209076">
    <property type="component" value="Unassembled WGS sequence"/>
</dbReference>
<feature type="domain" description="PAS" evidence="2">
    <location>
        <begin position="223"/>
        <end position="280"/>
    </location>
</feature>
<dbReference type="SMART" id="SM00267">
    <property type="entry name" value="GGDEF"/>
    <property type="match status" value="1"/>
</dbReference>
<evidence type="ECO:0000313" key="5">
    <source>
        <dbReference type="Proteomes" id="UP001209076"/>
    </source>
</evidence>
<dbReference type="NCBIfam" id="TIGR00254">
    <property type="entry name" value="GGDEF"/>
    <property type="match status" value="1"/>
</dbReference>
<keyword evidence="5" id="KW-1185">Reference proteome</keyword>
<dbReference type="PANTHER" id="PTHR44757">
    <property type="entry name" value="DIGUANYLATE CYCLASE DGCP"/>
    <property type="match status" value="1"/>
</dbReference>
<dbReference type="InterPro" id="IPR000014">
    <property type="entry name" value="PAS"/>
</dbReference>
<dbReference type="PANTHER" id="PTHR44757:SF2">
    <property type="entry name" value="BIOFILM ARCHITECTURE MAINTENANCE PROTEIN MBAA"/>
    <property type="match status" value="1"/>
</dbReference>
<sequence>MSFDVRTLFLANLIIYLVNMVAIILLWVNNRKRYKGIFEWVVAIVLVFIGNYLILFRGQIPDFISILVANILIMIGFQFNIYGIVKFFHIKYHIFYQCFFSFLYTALFTYYTFVEPDLNARNALVGLLGLFTFGSIFYYIHFQLSAYFKRLTRQFEVMLVLFMGSNLFRIVYSIVYPSNHDDLFSNHPRDVLSNVFVTVFAIILPLSLIILVNRRALDEVDIEEDKFRNAFEQSPIMMIISRLQSGEIYDVNEAFLNTFGYKKDEIIGKTTNQLKMWGPDLQRRDEIIKHVQTKEGIFNMEVTFYKPNGESIDAVYSARMINMFGEDFLISTASDTTLLGRAKRELIYIATHDALTGLLNRHELEHYFQELKEQFTKNQKSFSLILIDLDRFKAVNDTYGHNVGDNLLVLIARKLNQLFKDHFVARLGGDEFIILIKNLSSETELIKFIIKARNDITNINNIEGKPIDIGASIGFSVYPKDGVYLEDLVRTADKMMYNEKDSKRRV</sequence>
<feature type="domain" description="GGDEF" evidence="3">
    <location>
        <begin position="380"/>
        <end position="506"/>
    </location>
</feature>
<dbReference type="NCBIfam" id="TIGR00229">
    <property type="entry name" value="sensory_box"/>
    <property type="match status" value="1"/>
</dbReference>
<evidence type="ECO:0000313" key="4">
    <source>
        <dbReference type="EMBL" id="MCU0104913.1"/>
    </source>
</evidence>
<dbReference type="InterPro" id="IPR052155">
    <property type="entry name" value="Biofilm_reg_signaling"/>
</dbReference>